<dbReference type="RefSeq" id="XP_046072124.1">
    <property type="nucleotide sequence ID" value="XM_046220404.1"/>
</dbReference>
<dbReference type="GeneID" id="70250691"/>
<accession>A0AAD4KRS9</accession>
<evidence type="ECO:0000313" key="3">
    <source>
        <dbReference type="Proteomes" id="UP001201262"/>
    </source>
</evidence>
<name>A0AAD4KRS9_9EURO</name>
<evidence type="ECO:0000313" key="2">
    <source>
        <dbReference type="EMBL" id="KAH8697423.1"/>
    </source>
</evidence>
<feature type="region of interest" description="Disordered" evidence="1">
    <location>
        <begin position="68"/>
        <end position="120"/>
    </location>
</feature>
<proteinExistence type="predicted"/>
<dbReference type="Proteomes" id="UP001201262">
    <property type="component" value="Unassembled WGS sequence"/>
</dbReference>
<gene>
    <name evidence="2" type="ORF">BGW36DRAFT_427385</name>
</gene>
<dbReference type="EMBL" id="JAJTJA010000006">
    <property type="protein sequence ID" value="KAH8697423.1"/>
    <property type="molecule type" value="Genomic_DNA"/>
</dbReference>
<feature type="compositionally biased region" description="Basic and acidic residues" evidence="1">
    <location>
        <begin position="98"/>
        <end position="107"/>
    </location>
</feature>
<protein>
    <submittedName>
        <fullName evidence="2">Uncharacterized protein</fullName>
    </submittedName>
</protein>
<comment type="caution">
    <text evidence="2">The sequence shown here is derived from an EMBL/GenBank/DDBJ whole genome shotgun (WGS) entry which is preliminary data.</text>
</comment>
<evidence type="ECO:0000256" key="1">
    <source>
        <dbReference type="SAM" id="MobiDB-lite"/>
    </source>
</evidence>
<keyword evidence="3" id="KW-1185">Reference proteome</keyword>
<sequence>MSLKTTWDVARNDFLGLWKAWRVRRTARKLTIDIASGFGMILAAADSPTLHWMLVMLAMLAMGSDGATKSGSGMHGLCKRNTIPTRTIRGQEEEEQEADRSSTEEQKKRRNKRGRRQSRR</sequence>
<feature type="compositionally biased region" description="Basic residues" evidence="1">
    <location>
        <begin position="108"/>
        <end position="120"/>
    </location>
</feature>
<dbReference type="AlphaFoldDB" id="A0AAD4KRS9"/>
<organism evidence="2 3">
    <name type="scientific">Talaromyces proteolyticus</name>
    <dbReference type="NCBI Taxonomy" id="1131652"/>
    <lineage>
        <taxon>Eukaryota</taxon>
        <taxon>Fungi</taxon>
        <taxon>Dikarya</taxon>
        <taxon>Ascomycota</taxon>
        <taxon>Pezizomycotina</taxon>
        <taxon>Eurotiomycetes</taxon>
        <taxon>Eurotiomycetidae</taxon>
        <taxon>Eurotiales</taxon>
        <taxon>Trichocomaceae</taxon>
        <taxon>Talaromyces</taxon>
        <taxon>Talaromyces sect. Bacilispori</taxon>
    </lineage>
</organism>
<reference evidence="2" key="1">
    <citation type="submission" date="2021-12" db="EMBL/GenBank/DDBJ databases">
        <title>Convergent genome expansion in fungi linked to evolution of root-endophyte symbiosis.</title>
        <authorList>
            <consortium name="DOE Joint Genome Institute"/>
            <person name="Ke Y.-H."/>
            <person name="Bonito G."/>
            <person name="Liao H.-L."/>
            <person name="Looney B."/>
            <person name="Rojas-Flechas A."/>
            <person name="Nash J."/>
            <person name="Hameed K."/>
            <person name="Schadt C."/>
            <person name="Martin F."/>
            <person name="Crous P.W."/>
            <person name="Miettinen O."/>
            <person name="Magnuson J.K."/>
            <person name="Labbe J."/>
            <person name="Jacobson D."/>
            <person name="Doktycz M.J."/>
            <person name="Veneault-Fourrey C."/>
            <person name="Kuo A."/>
            <person name="Mondo S."/>
            <person name="Calhoun S."/>
            <person name="Riley R."/>
            <person name="Ohm R."/>
            <person name="LaButti K."/>
            <person name="Andreopoulos B."/>
            <person name="Pangilinan J."/>
            <person name="Nolan M."/>
            <person name="Tritt A."/>
            <person name="Clum A."/>
            <person name="Lipzen A."/>
            <person name="Daum C."/>
            <person name="Barry K."/>
            <person name="Grigoriev I.V."/>
            <person name="Vilgalys R."/>
        </authorList>
    </citation>
    <scope>NUCLEOTIDE SEQUENCE</scope>
    <source>
        <strain evidence="2">PMI_201</strain>
    </source>
</reference>